<organism evidence="1 2">
    <name type="scientific">Ruminococcus callidus ATCC 27760</name>
    <dbReference type="NCBI Taxonomy" id="411473"/>
    <lineage>
        <taxon>Bacteria</taxon>
        <taxon>Bacillati</taxon>
        <taxon>Bacillota</taxon>
        <taxon>Clostridia</taxon>
        <taxon>Eubacteriales</taxon>
        <taxon>Oscillospiraceae</taxon>
        <taxon>Ruminococcus</taxon>
    </lineage>
</organism>
<gene>
    <name evidence="1" type="ORF">RUMCAL_01634</name>
</gene>
<dbReference type="Proteomes" id="UP000016662">
    <property type="component" value="Unassembled WGS sequence"/>
</dbReference>
<dbReference type="EMBL" id="AWVF01000205">
    <property type="protein sequence ID" value="ERJ95578.1"/>
    <property type="molecule type" value="Genomic_DNA"/>
</dbReference>
<comment type="caution">
    <text evidence="1">The sequence shown here is derived from an EMBL/GenBank/DDBJ whole genome shotgun (WGS) entry which is preliminary data.</text>
</comment>
<name>U2M8F9_9FIRM</name>
<reference evidence="1 2" key="1">
    <citation type="submission" date="2013-07" db="EMBL/GenBank/DDBJ databases">
        <authorList>
            <person name="Weinstock G."/>
            <person name="Sodergren E."/>
            <person name="Wylie T."/>
            <person name="Fulton L."/>
            <person name="Fulton R."/>
            <person name="Fronick C."/>
            <person name="O'Laughlin M."/>
            <person name="Godfrey J."/>
            <person name="Miner T."/>
            <person name="Herter B."/>
            <person name="Appelbaum E."/>
            <person name="Cordes M."/>
            <person name="Lek S."/>
            <person name="Wollam A."/>
            <person name="Pepin K.H."/>
            <person name="Palsikar V.B."/>
            <person name="Mitreva M."/>
            <person name="Wilson R.K."/>
        </authorList>
    </citation>
    <scope>NUCLEOTIDE SEQUENCE [LARGE SCALE GENOMIC DNA]</scope>
    <source>
        <strain evidence="1 2">ATCC 27760</strain>
    </source>
</reference>
<protein>
    <submittedName>
        <fullName evidence="1">Uncharacterized protein</fullName>
    </submittedName>
</protein>
<proteinExistence type="predicted"/>
<dbReference type="HOGENOM" id="CLU_2966624_0_0_9"/>
<dbReference type="AlphaFoldDB" id="U2M8F9"/>
<accession>U2M8F9</accession>
<keyword evidence="2" id="KW-1185">Reference proteome</keyword>
<sequence>RGCGSYSRCVAMSGVVLFPPSGFSLSHKCPTQGGTRALVSLVYDTQESAEIPSFFLYV</sequence>
<evidence type="ECO:0000313" key="1">
    <source>
        <dbReference type="EMBL" id="ERJ95578.1"/>
    </source>
</evidence>
<feature type="non-terminal residue" evidence="1">
    <location>
        <position position="1"/>
    </location>
</feature>
<evidence type="ECO:0000313" key="2">
    <source>
        <dbReference type="Proteomes" id="UP000016662"/>
    </source>
</evidence>